<dbReference type="PANTHER" id="PTHR43750:SF3">
    <property type="entry name" value="UDP-GLUCOSE 6-DEHYDROGENASE TUAD"/>
    <property type="match status" value="1"/>
</dbReference>
<organism evidence="3 4">
    <name type="scientific">Subsaximicrobium wynnwilliamsii</name>
    <dbReference type="NCBI Taxonomy" id="291179"/>
    <lineage>
        <taxon>Bacteria</taxon>
        <taxon>Pseudomonadati</taxon>
        <taxon>Bacteroidota</taxon>
        <taxon>Flavobacteriia</taxon>
        <taxon>Flavobacteriales</taxon>
        <taxon>Flavobacteriaceae</taxon>
        <taxon>Subsaximicrobium</taxon>
    </lineage>
</organism>
<evidence type="ECO:0000313" key="3">
    <source>
        <dbReference type="EMBL" id="TXD89687.1"/>
    </source>
</evidence>
<comment type="caution">
    <text evidence="3">The sequence shown here is derived from an EMBL/GenBank/DDBJ whole genome shotgun (WGS) entry which is preliminary data.</text>
</comment>
<dbReference type="Gene3D" id="3.40.50.720">
    <property type="entry name" value="NAD(P)-binding Rossmann-like Domain"/>
    <property type="match status" value="1"/>
</dbReference>
<evidence type="ECO:0000313" key="4">
    <source>
        <dbReference type="Proteomes" id="UP000321578"/>
    </source>
</evidence>
<evidence type="ECO:0000256" key="1">
    <source>
        <dbReference type="ARBA" id="ARBA00015132"/>
    </source>
</evidence>
<accession>A0A5C6ZL07</accession>
<dbReference type="Proteomes" id="UP000321578">
    <property type="component" value="Unassembled WGS sequence"/>
</dbReference>
<proteinExistence type="predicted"/>
<keyword evidence="4" id="KW-1185">Reference proteome</keyword>
<name>A0A5C6ZL07_9FLAO</name>
<dbReference type="GO" id="GO:0016616">
    <property type="term" value="F:oxidoreductase activity, acting on the CH-OH group of donors, NAD or NADP as acceptor"/>
    <property type="evidence" value="ECO:0007669"/>
    <property type="project" value="InterPro"/>
</dbReference>
<dbReference type="InterPro" id="IPR001732">
    <property type="entry name" value="UDP-Glc/GDP-Man_DH_N"/>
</dbReference>
<dbReference type="EMBL" id="VORO01000006">
    <property type="protein sequence ID" value="TXD89687.1"/>
    <property type="molecule type" value="Genomic_DNA"/>
</dbReference>
<dbReference type="OrthoDB" id="5193947at2"/>
<reference evidence="3 4" key="1">
    <citation type="submission" date="2019-08" db="EMBL/GenBank/DDBJ databases">
        <title>Genomes of Subsaximicrobium wynnwilliamsii strains.</title>
        <authorList>
            <person name="Bowman J.P."/>
        </authorList>
    </citation>
    <scope>NUCLEOTIDE SEQUENCE [LARGE SCALE GENOMIC DNA]</scope>
    <source>
        <strain evidence="3 4">2-80-2</strain>
    </source>
</reference>
<dbReference type="SUPFAM" id="SSF51735">
    <property type="entry name" value="NAD(P)-binding Rossmann-fold domains"/>
    <property type="match status" value="1"/>
</dbReference>
<evidence type="ECO:0000259" key="2">
    <source>
        <dbReference type="Pfam" id="PF03721"/>
    </source>
</evidence>
<dbReference type="RefSeq" id="WP_147086045.1">
    <property type="nucleotide sequence ID" value="NZ_VORM01000019.1"/>
</dbReference>
<dbReference type="AlphaFoldDB" id="A0A5C6ZL07"/>
<dbReference type="PANTHER" id="PTHR43750">
    <property type="entry name" value="UDP-GLUCOSE 6-DEHYDROGENASE TUAD"/>
    <property type="match status" value="1"/>
</dbReference>
<dbReference type="Pfam" id="PF03721">
    <property type="entry name" value="UDPG_MGDP_dh_N"/>
    <property type="match status" value="1"/>
</dbReference>
<gene>
    <name evidence="3" type="ORF">ESY86_07865</name>
</gene>
<protein>
    <recommendedName>
        <fullName evidence="1">UDP-glucose 6-dehydrogenase</fullName>
    </recommendedName>
</protein>
<dbReference type="GO" id="GO:0051287">
    <property type="term" value="F:NAD binding"/>
    <property type="evidence" value="ECO:0007669"/>
    <property type="project" value="InterPro"/>
</dbReference>
<sequence length="87" mass="9529">MVTVAALAETGNEVLCIAIEEQKVKNTNEGSIDEPHLHLLSARTIKAGRLKLSTSFNEGLEHAEIIFFALPRPEARDGSANHKSFLM</sequence>
<dbReference type="InterPro" id="IPR036291">
    <property type="entry name" value="NAD(P)-bd_dom_sf"/>
</dbReference>
<feature type="domain" description="UDP-glucose/GDP-mannose dehydrogenase N-terminal" evidence="2">
    <location>
        <begin position="2"/>
        <end position="80"/>
    </location>
</feature>